<dbReference type="Pfam" id="PF12796">
    <property type="entry name" value="Ank_2"/>
    <property type="match status" value="1"/>
</dbReference>
<protein>
    <recommendedName>
        <fullName evidence="10">Ankyrin repeat domain-containing protein</fullName>
    </recommendedName>
</protein>
<dbReference type="GO" id="GO:0005102">
    <property type="term" value="F:signaling receptor binding"/>
    <property type="evidence" value="ECO:0007669"/>
    <property type="project" value="TreeGrafter"/>
</dbReference>
<dbReference type="PANTHER" id="PTHR12447:SF25">
    <property type="entry name" value="ANKYRIN REPEAT DOMAIN-CONTAINING PROTEIN 13C"/>
    <property type="match status" value="1"/>
</dbReference>
<feature type="repeat" description="ANK" evidence="8">
    <location>
        <begin position="104"/>
        <end position="136"/>
    </location>
</feature>
<dbReference type="OMA" id="YPMHQSV"/>
<evidence type="ECO:0000256" key="7">
    <source>
        <dbReference type="ARBA" id="ARBA00037107"/>
    </source>
</evidence>
<dbReference type="GO" id="GO:0005789">
    <property type="term" value="C:endoplasmic reticulum membrane"/>
    <property type="evidence" value="ECO:0007669"/>
    <property type="project" value="UniProtKB-SubCell"/>
</dbReference>
<evidence type="ECO:0000256" key="4">
    <source>
        <dbReference type="ARBA" id="ARBA00023043"/>
    </source>
</evidence>
<keyword evidence="6" id="KW-0143">Chaperone</keyword>
<evidence type="ECO:0000256" key="1">
    <source>
        <dbReference type="ARBA" id="ARBA00004586"/>
    </source>
</evidence>
<gene>
    <name evidence="11" type="ORF">TCAL_07385</name>
</gene>
<dbReference type="InterPro" id="IPR002110">
    <property type="entry name" value="Ankyrin_rpt"/>
</dbReference>
<comment type="subcellular location">
    <subcellularLocation>
        <location evidence="1">Endoplasmic reticulum membrane</location>
    </subcellularLocation>
</comment>
<feature type="compositionally biased region" description="Low complexity" evidence="9">
    <location>
        <begin position="12"/>
        <end position="27"/>
    </location>
</feature>
<evidence type="ECO:0000256" key="8">
    <source>
        <dbReference type="PROSITE-ProRule" id="PRU00023"/>
    </source>
</evidence>
<keyword evidence="4 8" id="KW-0040">ANK repeat</keyword>
<accession>A0A553PCX6</accession>
<evidence type="ECO:0000313" key="12">
    <source>
        <dbReference type="Proteomes" id="UP000318571"/>
    </source>
</evidence>
<keyword evidence="2" id="KW-0677">Repeat</keyword>
<feature type="region of interest" description="Disordered" evidence="9">
    <location>
        <begin position="1"/>
        <end position="69"/>
    </location>
</feature>
<dbReference type="Pfam" id="PF11904">
    <property type="entry name" value="ANKRD13_C"/>
    <property type="match status" value="1"/>
</dbReference>
<evidence type="ECO:0000256" key="5">
    <source>
        <dbReference type="ARBA" id="ARBA00023136"/>
    </source>
</evidence>
<evidence type="ECO:0000259" key="10">
    <source>
        <dbReference type="Pfam" id="PF11904"/>
    </source>
</evidence>
<evidence type="ECO:0000256" key="3">
    <source>
        <dbReference type="ARBA" id="ARBA00022824"/>
    </source>
</evidence>
<dbReference type="EMBL" id="VCGU01000005">
    <property type="protein sequence ID" value="TRY75547.1"/>
    <property type="molecule type" value="Genomic_DNA"/>
</dbReference>
<keyword evidence="3" id="KW-0256">Endoplasmic reticulum</keyword>
<reference evidence="11 12" key="1">
    <citation type="journal article" date="2018" name="Nat. Ecol. Evol.">
        <title>Genomic signatures of mitonuclear coevolution across populations of Tigriopus californicus.</title>
        <authorList>
            <person name="Barreto F.S."/>
            <person name="Watson E.T."/>
            <person name="Lima T.G."/>
            <person name="Willett C.S."/>
            <person name="Edmands S."/>
            <person name="Li W."/>
            <person name="Burton R.S."/>
        </authorList>
    </citation>
    <scope>NUCLEOTIDE SEQUENCE [LARGE SCALE GENOMIC DNA]</scope>
    <source>
        <strain evidence="11 12">San Diego</strain>
    </source>
</reference>
<dbReference type="PROSITE" id="PS50297">
    <property type="entry name" value="ANK_REP_REGION"/>
    <property type="match status" value="1"/>
</dbReference>
<feature type="domain" description="Ankyrin repeat" evidence="10">
    <location>
        <begin position="244"/>
        <end position="490"/>
    </location>
</feature>
<dbReference type="SUPFAM" id="SSF48403">
    <property type="entry name" value="Ankyrin repeat"/>
    <property type="match status" value="1"/>
</dbReference>
<comment type="caution">
    <text evidence="11">The sequence shown here is derived from an EMBL/GenBank/DDBJ whole genome shotgun (WGS) entry which is preliminary data.</text>
</comment>
<dbReference type="InterPro" id="IPR021832">
    <property type="entry name" value="ANKRD13"/>
</dbReference>
<dbReference type="Proteomes" id="UP000318571">
    <property type="component" value="Chromosome 2"/>
</dbReference>
<dbReference type="PROSITE" id="PS50088">
    <property type="entry name" value="ANK_REPEAT"/>
    <property type="match status" value="1"/>
</dbReference>
<evidence type="ECO:0000256" key="6">
    <source>
        <dbReference type="ARBA" id="ARBA00023186"/>
    </source>
</evidence>
<dbReference type="PANTHER" id="PTHR12447">
    <property type="entry name" value="ANKYRIN REPEAT DOMAIN-CONTAINING PROTEIN 13"/>
    <property type="match status" value="1"/>
</dbReference>
<name>A0A553PCX6_TIGCA</name>
<comment type="function">
    <text evidence="7">Acts as a molecular chaperone for G protein-coupled receptors, regulating their biogenesis and exit from the ER.</text>
</comment>
<dbReference type="Gene3D" id="1.25.40.20">
    <property type="entry name" value="Ankyrin repeat-containing domain"/>
    <property type="match status" value="1"/>
</dbReference>
<dbReference type="GO" id="GO:0006621">
    <property type="term" value="P:protein retention in ER lumen"/>
    <property type="evidence" value="ECO:0007669"/>
    <property type="project" value="TreeGrafter"/>
</dbReference>
<feature type="compositionally biased region" description="Basic and acidic residues" evidence="9">
    <location>
        <begin position="44"/>
        <end position="61"/>
    </location>
</feature>
<dbReference type="InterPro" id="IPR036770">
    <property type="entry name" value="Ankyrin_rpt-contain_sf"/>
</dbReference>
<dbReference type="InterPro" id="IPR055285">
    <property type="entry name" value="ANKRD13_C"/>
</dbReference>
<organism evidence="11 12">
    <name type="scientific">Tigriopus californicus</name>
    <name type="common">Marine copepod</name>
    <dbReference type="NCBI Taxonomy" id="6832"/>
    <lineage>
        <taxon>Eukaryota</taxon>
        <taxon>Metazoa</taxon>
        <taxon>Ecdysozoa</taxon>
        <taxon>Arthropoda</taxon>
        <taxon>Crustacea</taxon>
        <taxon>Multicrustacea</taxon>
        <taxon>Hexanauplia</taxon>
        <taxon>Copepoda</taxon>
        <taxon>Harpacticoida</taxon>
        <taxon>Harpacticidae</taxon>
        <taxon>Tigriopus</taxon>
    </lineage>
</organism>
<keyword evidence="12" id="KW-1185">Reference proteome</keyword>
<evidence type="ECO:0000256" key="9">
    <source>
        <dbReference type="SAM" id="MobiDB-lite"/>
    </source>
</evidence>
<proteinExistence type="predicted"/>
<dbReference type="AlphaFoldDB" id="A0A553PCX6"/>
<sequence>MIKNEDNIIAHPDASLLSSSDKPLSPAHQARDRAQVMDAPPQSDLHDPHDPLDPLDRHHGPEAGSPSSSWPLQACVFQGDLSTLSAQMRASSDKASLVRTADPHGNTALHLAVMLGKKEMVHLLLAHAAPVKIKNKLGWSPLAEAISYGDRQTISILLRKLKSQAKEQLKTRKPDMIAALKKLGDYVVDLRWDFTSWIPLVSKMLPSDICKISKKGEHAFWISRLMRSLLTTSHPCPCLGACVRLDTTLVDFTEMHWERGDITFLYRGDASSPDVSLFVLDNKLKVYQRVRTEESEMEFEEEVDLLMSGDIISAQISTKPINFTKAQSGWFFKEDRHEMVGTYNATFYSINGISLETRKRREHLSNEDLQKNKALLENFAKGNVRNTLAKNPSLPAQTEVSWKDYIEAPPGQFPNLGRKQLCKESSKAFKATVAMSEDFPLTIIAPQFKHFQKLRDFVEMKLPPGFPVKVDIPVLPTVSARVTFQDFAWDDKLEDSLFEIPKGYVEDPTRFPDL</sequence>
<evidence type="ECO:0000256" key="2">
    <source>
        <dbReference type="ARBA" id="ARBA00022737"/>
    </source>
</evidence>
<keyword evidence="5" id="KW-0472">Membrane</keyword>
<evidence type="ECO:0000313" key="11">
    <source>
        <dbReference type="EMBL" id="TRY75547.1"/>
    </source>
</evidence>
<dbReference type="SMART" id="SM00248">
    <property type="entry name" value="ANK"/>
    <property type="match status" value="2"/>
</dbReference>